<gene>
    <name evidence="2" type="ORF">IAB75_01175</name>
</gene>
<protein>
    <submittedName>
        <fullName evidence="2">Type II toxin-antitoxin system Phd/YefM family antitoxin</fullName>
    </submittedName>
</protein>
<dbReference type="AlphaFoldDB" id="A0A940IGS9"/>
<evidence type="ECO:0000256" key="1">
    <source>
        <dbReference type="ARBA" id="ARBA00009981"/>
    </source>
</evidence>
<evidence type="ECO:0000313" key="2">
    <source>
        <dbReference type="EMBL" id="MBO8482722.1"/>
    </source>
</evidence>
<organism evidence="2 3">
    <name type="scientific">Candidatus Cryptobacteroides avicola</name>
    <dbReference type="NCBI Taxonomy" id="2840757"/>
    <lineage>
        <taxon>Bacteria</taxon>
        <taxon>Pseudomonadati</taxon>
        <taxon>Bacteroidota</taxon>
        <taxon>Bacteroidia</taxon>
        <taxon>Bacteroidales</taxon>
        <taxon>Candidatus Cryptobacteroides</taxon>
    </lineage>
</organism>
<dbReference type="EMBL" id="JADILV010000007">
    <property type="protein sequence ID" value="MBO8482722.1"/>
    <property type="molecule type" value="Genomic_DNA"/>
</dbReference>
<sequence length="85" mass="9787">MLIISSREFRANQKTYLDQVDAGQELLIQRGKDKSYRIVPVTESDIVIDRKYILDPDADLERSLSFEDFKAGALKHIEGLFEAKK</sequence>
<reference evidence="2" key="1">
    <citation type="submission" date="2020-10" db="EMBL/GenBank/DDBJ databases">
        <authorList>
            <person name="Gilroy R."/>
        </authorList>
    </citation>
    <scope>NUCLEOTIDE SEQUENCE</scope>
    <source>
        <strain evidence="2">G3-8215</strain>
    </source>
</reference>
<proteinExistence type="inferred from homology"/>
<dbReference type="InterPro" id="IPR036165">
    <property type="entry name" value="YefM-like_sf"/>
</dbReference>
<comment type="similarity">
    <text evidence="1">Belongs to the phD/YefM antitoxin family.</text>
</comment>
<comment type="caution">
    <text evidence="2">The sequence shown here is derived from an EMBL/GenBank/DDBJ whole genome shotgun (WGS) entry which is preliminary data.</text>
</comment>
<reference evidence="2" key="2">
    <citation type="journal article" date="2021" name="PeerJ">
        <title>Extensive microbial diversity within the chicken gut microbiome revealed by metagenomics and culture.</title>
        <authorList>
            <person name="Gilroy R."/>
            <person name="Ravi A."/>
            <person name="Getino M."/>
            <person name="Pursley I."/>
            <person name="Horton D.L."/>
            <person name="Alikhan N.F."/>
            <person name="Baker D."/>
            <person name="Gharbi K."/>
            <person name="Hall N."/>
            <person name="Watson M."/>
            <person name="Adriaenssens E.M."/>
            <person name="Foster-Nyarko E."/>
            <person name="Jarju S."/>
            <person name="Secka A."/>
            <person name="Antonio M."/>
            <person name="Oren A."/>
            <person name="Chaudhuri R.R."/>
            <person name="La Ragione R."/>
            <person name="Hildebrand F."/>
            <person name="Pallen M.J."/>
        </authorList>
    </citation>
    <scope>NUCLEOTIDE SEQUENCE</scope>
    <source>
        <strain evidence="2">G3-8215</strain>
    </source>
</reference>
<name>A0A940IGS9_9BACT</name>
<dbReference type="SUPFAM" id="SSF143120">
    <property type="entry name" value="YefM-like"/>
    <property type="match status" value="1"/>
</dbReference>
<dbReference type="Proteomes" id="UP000725002">
    <property type="component" value="Unassembled WGS sequence"/>
</dbReference>
<dbReference type="Gene3D" id="3.40.1620.10">
    <property type="entry name" value="YefM-like domain"/>
    <property type="match status" value="1"/>
</dbReference>
<accession>A0A940IGS9</accession>
<evidence type="ECO:0000313" key="3">
    <source>
        <dbReference type="Proteomes" id="UP000725002"/>
    </source>
</evidence>